<gene>
    <name evidence="1" type="ORF">HELGO_WM7576</name>
</gene>
<dbReference type="EMBL" id="CACVAT010000546">
    <property type="protein sequence ID" value="CAA6829732.1"/>
    <property type="molecule type" value="Genomic_DNA"/>
</dbReference>
<organism evidence="1">
    <name type="scientific">uncultured Thiotrichaceae bacterium</name>
    <dbReference type="NCBI Taxonomy" id="298394"/>
    <lineage>
        <taxon>Bacteria</taxon>
        <taxon>Pseudomonadati</taxon>
        <taxon>Pseudomonadota</taxon>
        <taxon>Gammaproteobacteria</taxon>
        <taxon>Thiotrichales</taxon>
        <taxon>Thiotrichaceae</taxon>
        <taxon>environmental samples</taxon>
    </lineage>
</organism>
<protein>
    <submittedName>
        <fullName evidence="1">Uncharacterized protein</fullName>
    </submittedName>
</protein>
<name>A0A6S6UKS6_9GAMM</name>
<proteinExistence type="predicted"/>
<accession>A0A6S6UKS6</accession>
<sequence>MPTGETRIDVIDKNAVNSSGLNRTEKWYLHGTYCRSLRLKEEPERVIPAVPVPVRR</sequence>
<reference evidence="1" key="1">
    <citation type="submission" date="2020-01" db="EMBL/GenBank/DDBJ databases">
        <authorList>
            <person name="Meier V. D."/>
            <person name="Meier V D."/>
        </authorList>
    </citation>
    <scope>NUCLEOTIDE SEQUENCE</scope>
    <source>
        <strain evidence="1">HLG_WM_MAG_09</strain>
    </source>
</reference>
<evidence type="ECO:0000313" key="1">
    <source>
        <dbReference type="EMBL" id="CAA6829732.1"/>
    </source>
</evidence>
<dbReference type="AlphaFoldDB" id="A0A6S6UKS6"/>